<evidence type="ECO:0000313" key="4">
    <source>
        <dbReference type="Proteomes" id="UP001221686"/>
    </source>
</evidence>
<sequence length="403" mass="43463">MAHRFGVGALAGLMFPLSAAPAAHAASFAAPEPWLDDFGVAAGWRVERHPRLLGDVDGDGRDDIVGFGEQGVLVALSNGDRFGEPEPWVDNYSYSNGWRVDKHPRFLVDMNADDRADIVGFGAGGVFVSLSTGSAFLPPKLWIDQFTITRGWRIDRHPRFLADVDADDRPDIVGFGNGGVHVARSTGAAFEPSALWLDDLGYEQGWRVDRNPRQVADVDADGRADVIGFGDDGVFVARAADDRFTAAALWLTDFGNDQGWRPDQHLRLLGDVDGDDRPDIVGFGASSTLLSFARSGRFTGATRALDEFAPAQGWQLDRHPRLLGDIDGDGRIDIVGFGQSAVIVAPSKQNDFHAPTPVLAEFTYDQGWRVGVHVRTLADVDGDGRRDIVGFGDAGVLVALAAD</sequence>
<dbReference type="PANTHER" id="PTHR46580">
    <property type="entry name" value="SENSOR KINASE-RELATED"/>
    <property type="match status" value="1"/>
</dbReference>
<accession>A0ABT5E558</accession>
<dbReference type="Pfam" id="PF13517">
    <property type="entry name" value="FG-GAP_3"/>
    <property type="match status" value="1"/>
</dbReference>
<dbReference type="PANTHER" id="PTHR46580:SF2">
    <property type="entry name" value="MAM DOMAIN-CONTAINING PROTEIN"/>
    <property type="match status" value="1"/>
</dbReference>
<gene>
    <name evidence="3" type="ORF">POL25_29125</name>
</gene>
<dbReference type="SUPFAM" id="SSF69318">
    <property type="entry name" value="Integrin alpha N-terminal domain"/>
    <property type="match status" value="1"/>
</dbReference>
<dbReference type="RefSeq" id="WP_272089508.1">
    <property type="nucleotide sequence ID" value="NZ_JAQNDL010000003.1"/>
</dbReference>
<dbReference type="InterPro" id="IPR028994">
    <property type="entry name" value="Integrin_alpha_N"/>
</dbReference>
<reference evidence="3 4" key="1">
    <citation type="submission" date="2022-11" db="EMBL/GenBank/DDBJ databases">
        <title>Minimal conservation of predation-associated metabolite biosynthetic gene clusters underscores biosynthetic potential of Myxococcota including descriptions for ten novel species: Archangium lansinium sp. nov., Myxococcus landrumus sp. nov., Nannocystis bai.</title>
        <authorList>
            <person name="Ahearne A."/>
            <person name="Stevens C."/>
            <person name="Dowd S."/>
        </authorList>
    </citation>
    <scope>NUCLEOTIDE SEQUENCE [LARGE SCALE GENOMIC DNA]</scope>
    <source>
        <strain evidence="3 4">BB15-2</strain>
    </source>
</reference>
<feature type="signal peptide" evidence="2">
    <location>
        <begin position="1"/>
        <end position="25"/>
    </location>
</feature>
<proteinExistence type="predicted"/>
<keyword evidence="4" id="KW-1185">Reference proteome</keyword>
<evidence type="ECO:0000313" key="3">
    <source>
        <dbReference type="EMBL" id="MDC0721004.1"/>
    </source>
</evidence>
<organism evidence="3 4">
    <name type="scientific">Nannocystis bainbridge</name>
    <dbReference type="NCBI Taxonomy" id="2995303"/>
    <lineage>
        <taxon>Bacteria</taxon>
        <taxon>Pseudomonadati</taxon>
        <taxon>Myxococcota</taxon>
        <taxon>Polyangia</taxon>
        <taxon>Nannocystales</taxon>
        <taxon>Nannocystaceae</taxon>
        <taxon>Nannocystis</taxon>
    </lineage>
</organism>
<dbReference type="InterPro" id="IPR013517">
    <property type="entry name" value="FG-GAP"/>
</dbReference>
<protein>
    <submittedName>
        <fullName evidence="3">VCBS repeat-containing protein</fullName>
    </submittedName>
</protein>
<name>A0ABT5E558_9BACT</name>
<comment type="caution">
    <text evidence="3">The sequence shown here is derived from an EMBL/GenBank/DDBJ whole genome shotgun (WGS) entry which is preliminary data.</text>
</comment>
<dbReference type="Proteomes" id="UP001221686">
    <property type="component" value="Unassembled WGS sequence"/>
</dbReference>
<keyword evidence="1 2" id="KW-0732">Signal</keyword>
<evidence type="ECO:0000256" key="1">
    <source>
        <dbReference type="ARBA" id="ARBA00022729"/>
    </source>
</evidence>
<feature type="chain" id="PRO_5047057840" evidence="2">
    <location>
        <begin position="26"/>
        <end position="403"/>
    </location>
</feature>
<dbReference type="EMBL" id="JAQNDL010000003">
    <property type="protein sequence ID" value="MDC0721004.1"/>
    <property type="molecule type" value="Genomic_DNA"/>
</dbReference>
<evidence type="ECO:0000256" key="2">
    <source>
        <dbReference type="SAM" id="SignalP"/>
    </source>
</evidence>